<dbReference type="AlphaFoldDB" id="A0AA48HKD2"/>
<evidence type="ECO:0000259" key="4">
    <source>
        <dbReference type="Pfam" id="PF03486"/>
    </source>
</evidence>
<proteinExistence type="predicted"/>
<dbReference type="SUPFAM" id="SSF51905">
    <property type="entry name" value="FAD/NAD(P)-binding domain"/>
    <property type="match status" value="1"/>
</dbReference>
<dbReference type="InterPro" id="IPR023166">
    <property type="entry name" value="BaiN-like_dom_sf"/>
</dbReference>
<evidence type="ECO:0000256" key="1">
    <source>
        <dbReference type="ARBA" id="ARBA00001974"/>
    </source>
</evidence>
<keyword evidence="7" id="KW-1185">Reference proteome</keyword>
<organism evidence="6 7">
    <name type="scientific">Planctobacterium marinum</name>
    <dbReference type="NCBI Taxonomy" id="1631968"/>
    <lineage>
        <taxon>Bacteria</taxon>
        <taxon>Pseudomonadati</taxon>
        <taxon>Pseudomonadota</taxon>
        <taxon>Gammaproteobacteria</taxon>
        <taxon>Alteromonadales</taxon>
        <taxon>Alteromonadaceae</taxon>
        <taxon>Planctobacterium</taxon>
    </lineage>
</organism>
<evidence type="ECO:0000313" key="7">
    <source>
        <dbReference type="Proteomes" id="UP001333710"/>
    </source>
</evidence>
<sequence length="393" mass="43247">MIKQDVIVIGAGAAGLFCAAEAGKRGRSVLVLDHAKKPGRKILISGGGRCNFTNMYASPENFLSNNPHFCKSALSRYTQWDFVALVEKYNIAYHEKTLGQWFCDDSAKDIVNMLMAECDKASVKHQMQCEIRHIEKSAGGFMLDTNHGTYQCESLVIATGGLSMPKLGATPFGYQIAEQFGLSILPTRAGLVPFTLHDKDKQVLADLSGISVNASASCNNTSFNENILFTHRGLSGPAVLQISSFWQPGQKVEFNLYPNGDLHQVLQEKQQSSPDAQLATALAQVYPKRFVQAAIPYFNLSNKPLKQFQGKQLEQVAQAFEQWLLQPNGTEGYRTAEVTLGGLDTKHLSSKTMMAKDVEGLYFIGEVVDVTGWLGGYNFQWAWSSAWVAGQEV</sequence>
<dbReference type="RefSeq" id="WP_338294507.1">
    <property type="nucleotide sequence ID" value="NZ_AP027272.1"/>
</dbReference>
<dbReference type="Gene3D" id="3.50.50.60">
    <property type="entry name" value="FAD/NAD(P)-binding domain"/>
    <property type="match status" value="1"/>
</dbReference>
<keyword evidence="2" id="KW-0285">Flavoprotein</keyword>
<feature type="domain" description="RsdA/BaiN/AoA(So)-like insert" evidence="5">
    <location>
        <begin position="188"/>
        <end position="338"/>
    </location>
</feature>
<feature type="domain" description="RsdA/BaiN/AoA(So)-like Rossmann fold-like" evidence="4">
    <location>
        <begin position="5"/>
        <end position="391"/>
    </location>
</feature>
<dbReference type="PRINTS" id="PR00368">
    <property type="entry name" value="FADPNR"/>
</dbReference>
<dbReference type="NCBIfam" id="TIGR00275">
    <property type="entry name" value="aminoacetone oxidase family FAD-binding enzyme"/>
    <property type="match status" value="1"/>
</dbReference>
<evidence type="ECO:0000313" key="6">
    <source>
        <dbReference type="EMBL" id="BDX08438.1"/>
    </source>
</evidence>
<evidence type="ECO:0000259" key="5">
    <source>
        <dbReference type="Pfam" id="PF22780"/>
    </source>
</evidence>
<dbReference type="SUPFAM" id="SSF160996">
    <property type="entry name" value="HI0933 insert domain-like"/>
    <property type="match status" value="1"/>
</dbReference>
<evidence type="ECO:0000256" key="2">
    <source>
        <dbReference type="ARBA" id="ARBA00022630"/>
    </source>
</evidence>
<dbReference type="PRINTS" id="PR00411">
    <property type="entry name" value="PNDRDTASEI"/>
</dbReference>
<dbReference type="PANTHER" id="PTHR42887">
    <property type="entry name" value="OS12G0638800 PROTEIN"/>
    <property type="match status" value="1"/>
</dbReference>
<dbReference type="Gene3D" id="1.10.8.260">
    <property type="entry name" value="HI0933 insert domain-like"/>
    <property type="match status" value="1"/>
</dbReference>
<dbReference type="InterPro" id="IPR055178">
    <property type="entry name" value="RsdA/BaiN/AoA(So)-like_dom"/>
</dbReference>
<dbReference type="EMBL" id="AP027272">
    <property type="protein sequence ID" value="BDX08438.1"/>
    <property type="molecule type" value="Genomic_DNA"/>
</dbReference>
<comment type="cofactor">
    <cofactor evidence="1">
        <name>FAD</name>
        <dbReference type="ChEBI" id="CHEBI:57692"/>
    </cofactor>
</comment>
<dbReference type="Pfam" id="PF22780">
    <property type="entry name" value="HI0933_like_1st"/>
    <property type="match status" value="1"/>
</dbReference>
<dbReference type="Pfam" id="PF03486">
    <property type="entry name" value="HI0933_like"/>
    <property type="match status" value="1"/>
</dbReference>
<dbReference type="InterPro" id="IPR004792">
    <property type="entry name" value="BaiN-like"/>
</dbReference>
<dbReference type="PANTHER" id="PTHR42887:SF2">
    <property type="entry name" value="OS12G0638800 PROTEIN"/>
    <property type="match status" value="1"/>
</dbReference>
<accession>A0AA48HKD2</accession>
<protein>
    <submittedName>
        <fullName evidence="6">Membrane protein</fullName>
    </submittedName>
</protein>
<dbReference type="KEGG" id="pmaw:MACH26_39590"/>
<dbReference type="Proteomes" id="UP001333710">
    <property type="component" value="Chromosome"/>
</dbReference>
<reference evidence="6" key="1">
    <citation type="submission" date="2023-01" db="EMBL/GenBank/DDBJ databases">
        <title>Complete genome sequence of Planctobacterium marinum strain Dej080120_11.</title>
        <authorList>
            <person name="Ueki S."/>
            <person name="Maruyama F."/>
        </authorList>
    </citation>
    <scope>NUCLEOTIDE SEQUENCE</scope>
    <source>
        <strain evidence="6">Dej080120_11</strain>
    </source>
</reference>
<keyword evidence="3" id="KW-0274">FAD</keyword>
<evidence type="ECO:0000256" key="3">
    <source>
        <dbReference type="ARBA" id="ARBA00022827"/>
    </source>
</evidence>
<dbReference type="Gene3D" id="2.40.30.10">
    <property type="entry name" value="Translation factors"/>
    <property type="match status" value="1"/>
</dbReference>
<name>A0AA48HKD2_9ALTE</name>
<dbReference type="InterPro" id="IPR057661">
    <property type="entry name" value="RsdA/BaiN/AoA(So)_Rossmann"/>
</dbReference>
<gene>
    <name evidence="6" type="ORF">MACH26_39590</name>
</gene>
<dbReference type="InterPro" id="IPR036188">
    <property type="entry name" value="FAD/NAD-bd_sf"/>
</dbReference>